<dbReference type="SUPFAM" id="SSF48371">
    <property type="entry name" value="ARM repeat"/>
    <property type="match status" value="1"/>
</dbReference>
<dbReference type="EMBL" id="CADEPI010000109">
    <property type="protein sequence ID" value="CAB3375194.1"/>
    <property type="molecule type" value="Genomic_DNA"/>
</dbReference>
<accession>A0A8S1CZ66</accession>
<dbReference type="InterPro" id="IPR011989">
    <property type="entry name" value="ARM-like"/>
</dbReference>
<comment type="caution">
    <text evidence="3">The sequence shown here is derived from an EMBL/GenBank/DDBJ whole genome shotgun (WGS) entry which is preliminary data.</text>
</comment>
<dbReference type="InterPro" id="IPR052616">
    <property type="entry name" value="SYO1-like"/>
</dbReference>
<feature type="domain" description="SYO1-like TPR repeats" evidence="2">
    <location>
        <begin position="387"/>
        <end position="614"/>
    </location>
</feature>
<organism evidence="3 4">
    <name type="scientific">Cloeon dipterum</name>
    <dbReference type="NCBI Taxonomy" id="197152"/>
    <lineage>
        <taxon>Eukaryota</taxon>
        <taxon>Metazoa</taxon>
        <taxon>Ecdysozoa</taxon>
        <taxon>Arthropoda</taxon>
        <taxon>Hexapoda</taxon>
        <taxon>Insecta</taxon>
        <taxon>Pterygota</taxon>
        <taxon>Palaeoptera</taxon>
        <taxon>Ephemeroptera</taxon>
        <taxon>Pisciforma</taxon>
        <taxon>Baetidae</taxon>
        <taxon>Cloeon</taxon>
    </lineage>
</organism>
<dbReference type="Proteomes" id="UP000494165">
    <property type="component" value="Unassembled WGS sequence"/>
</dbReference>
<keyword evidence="4" id="KW-1185">Reference proteome</keyword>
<evidence type="ECO:0000313" key="4">
    <source>
        <dbReference type="Proteomes" id="UP000494165"/>
    </source>
</evidence>
<dbReference type="GO" id="GO:0051082">
    <property type="term" value="F:unfolded protein binding"/>
    <property type="evidence" value="ECO:0007669"/>
    <property type="project" value="TreeGrafter"/>
</dbReference>
<dbReference type="InterPro" id="IPR016024">
    <property type="entry name" value="ARM-type_fold"/>
</dbReference>
<evidence type="ECO:0000313" key="3">
    <source>
        <dbReference type="EMBL" id="CAB3375194.1"/>
    </source>
</evidence>
<dbReference type="PANTHER" id="PTHR13347:SF1">
    <property type="entry name" value="HEAT REPEAT-CONTAINING PROTEIN 3"/>
    <property type="match status" value="1"/>
</dbReference>
<gene>
    <name evidence="3" type="ORF">CLODIP_2_CD04689</name>
</gene>
<dbReference type="Pfam" id="PF25567">
    <property type="entry name" value="TPR_SYO1"/>
    <property type="match status" value="1"/>
</dbReference>
<comment type="similarity">
    <text evidence="1">Belongs to the nuclear import and ribosome assembly adapter family.</text>
</comment>
<evidence type="ECO:0000256" key="1">
    <source>
        <dbReference type="ARBA" id="ARBA00049983"/>
    </source>
</evidence>
<sequence length="626" mass="68392">MGKYKNNRGPAKKTIDNVIRRPTMGQGQEASAGEISLPLKPSAQTTLPTLLKELAKGSEDDKIRSLLGISCLENVTLDKKGLRSIAPLLNDSSNTVQVAAANALRMLAMSGGSKVANDMIDDDIMTPLETVMYATYGALFSGKTLLDDKIIKERLVSCIKLLWTLSENSERALQFASKPRTMNVLISCAECIDDYLALPAVQCLQTITEDNTEAIQQLTSRQKYMLDVLALESTAAEKIQLQTLFASVIVNVHNCTMSRVLPATLITVVGTLAKCLKINILSQLEAFDENNTKKCPATDKEEMDIDEVFNESKENDPFVKEILDMGLLIDAQVCALETLANICTNNDDDEEMNTSESSEDAFSESEIEDGLCSNIQSLTLPPTLSSEVVSSILQNGILALTMEKAQPVPEELLSRLAAFIEEEDIPNRLKKLQNRALLCLHNLIRGLPLEELGGAQQLQETWRSLAVKIVTEWDSDAELLEAATSSLRALSSRLAEEKGGSSLIQEMSTGDLEKLCKLAEGCQDASVRINIYRVLSSISAIVSLNFSEKTAPLILTAGKFLLEQSTKETEIVVIAEALDALMDALSEDCSDAACAEMKLVARLRDMVPALKHKVGTDFLLLIILRV</sequence>
<dbReference type="AlphaFoldDB" id="A0A8S1CZ66"/>
<reference evidence="3 4" key="1">
    <citation type="submission" date="2020-04" db="EMBL/GenBank/DDBJ databases">
        <authorList>
            <person name="Alioto T."/>
            <person name="Alioto T."/>
            <person name="Gomez Garrido J."/>
        </authorList>
    </citation>
    <scope>NUCLEOTIDE SEQUENCE [LARGE SCALE GENOMIC DNA]</scope>
</reference>
<dbReference type="Gene3D" id="1.25.10.10">
    <property type="entry name" value="Leucine-rich Repeat Variant"/>
    <property type="match status" value="1"/>
</dbReference>
<dbReference type="OrthoDB" id="288703at2759"/>
<dbReference type="InterPro" id="IPR057990">
    <property type="entry name" value="TPR_SYO1"/>
</dbReference>
<dbReference type="GO" id="GO:0042273">
    <property type="term" value="P:ribosomal large subunit biogenesis"/>
    <property type="evidence" value="ECO:0007669"/>
    <property type="project" value="TreeGrafter"/>
</dbReference>
<name>A0A8S1CZ66_9INSE</name>
<protein>
    <recommendedName>
        <fullName evidence="2">SYO1-like TPR repeats domain-containing protein</fullName>
    </recommendedName>
</protein>
<dbReference type="PANTHER" id="PTHR13347">
    <property type="entry name" value="HEAT REPEAT-CONTAINING PROTEIN 3"/>
    <property type="match status" value="1"/>
</dbReference>
<evidence type="ECO:0000259" key="2">
    <source>
        <dbReference type="Pfam" id="PF25567"/>
    </source>
</evidence>
<proteinExistence type="inferred from homology"/>
<dbReference type="GO" id="GO:0006606">
    <property type="term" value="P:protein import into nucleus"/>
    <property type="evidence" value="ECO:0007669"/>
    <property type="project" value="TreeGrafter"/>
</dbReference>